<evidence type="ECO:0000256" key="1">
    <source>
        <dbReference type="SAM" id="Phobius"/>
    </source>
</evidence>
<evidence type="ECO:0000313" key="3">
    <source>
        <dbReference type="EMBL" id="ALS00447.1"/>
    </source>
</evidence>
<name>A0A0S3K823_9ENTE</name>
<keyword evidence="1" id="KW-1133">Transmembrane helix</keyword>
<proteinExistence type="predicted"/>
<evidence type="ECO:0000313" key="6">
    <source>
        <dbReference type="Proteomes" id="UP000183039"/>
    </source>
</evidence>
<dbReference type="Proteomes" id="UP000065511">
    <property type="component" value="Chromosome"/>
</dbReference>
<reference evidence="4 6" key="1">
    <citation type="submission" date="2014-12" db="EMBL/GenBank/DDBJ databases">
        <title>Draft genome sequences of 29 type strains of Enterococci.</title>
        <authorList>
            <person name="Zhong Z."/>
            <person name="Sun Z."/>
            <person name="Liu W."/>
            <person name="Zhang W."/>
            <person name="Zhang H."/>
        </authorList>
    </citation>
    <scope>NUCLEOTIDE SEQUENCE [LARGE SCALE GENOMIC DNA]</scope>
    <source>
        <strain evidence="4 6">DSM 22801</strain>
    </source>
</reference>
<evidence type="ECO:0000313" key="5">
    <source>
        <dbReference type="Proteomes" id="UP000065511"/>
    </source>
</evidence>
<gene>
    <name evidence="3" type="ORF">ATZ33_03385</name>
    <name evidence="4" type="ORF">RV15_GL001446</name>
</gene>
<accession>A0A0S3K823</accession>
<keyword evidence="1" id="KW-0472">Membrane</keyword>
<dbReference type="PANTHER" id="PTHR46825:SF9">
    <property type="entry name" value="BETA-LACTAMASE-RELATED DOMAIN-CONTAINING PROTEIN"/>
    <property type="match status" value="1"/>
</dbReference>
<keyword evidence="1" id="KW-0812">Transmembrane</keyword>
<dbReference type="OrthoDB" id="2157616at2"/>
<dbReference type="KEGG" id="ess:ATZ33_03385"/>
<dbReference type="AlphaFoldDB" id="A0A0S3K823"/>
<feature type="transmembrane region" description="Helical" evidence="1">
    <location>
        <begin position="7"/>
        <end position="26"/>
    </location>
</feature>
<dbReference type="Gene3D" id="3.40.710.10">
    <property type="entry name" value="DD-peptidase/beta-lactamase superfamily"/>
    <property type="match status" value="1"/>
</dbReference>
<feature type="domain" description="Beta-lactamase-related" evidence="2">
    <location>
        <begin position="53"/>
        <end position="349"/>
    </location>
</feature>
<sequence>MNKRWKWLVWIGAVCILSLLFSNWFFNKGNELVIEPVSGKKQNQQISTESGVKDTIDQQIKDSHFQGDALLIHADQIFYHHSYGYADEKNKRLNKVNGIFPIASLQKMITSAIIFELIKEKKLTSDTTLDIFYPDIKFSKTITIQELLNHSSGILMAEEEPDQLLTNQESQLDNVLKTVAVVANKDFNYTNSNYTLLAGIISKLTGQPYEEVIKERVINKLALTNTYFWDDLPKGETIPKPYFYIGEDYQADPFPASEKLFSSLLGAGNMYMSTEDFWLFIKSLADGKLFEQAEYEQLADVKKGGYQAGMVYFDELKYSEGTLGGYDTVIYGGQDNQNLVILFANQPTNDGMQALSERLYDQLLKI</sequence>
<evidence type="ECO:0000259" key="2">
    <source>
        <dbReference type="Pfam" id="PF00144"/>
    </source>
</evidence>
<dbReference type="Pfam" id="PF00144">
    <property type="entry name" value="Beta-lactamase"/>
    <property type="match status" value="1"/>
</dbReference>
<dbReference type="SUPFAM" id="SSF56601">
    <property type="entry name" value="beta-lactamase/transpeptidase-like"/>
    <property type="match status" value="1"/>
</dbReference>
<dbReference type="Proteomes" id="UP000183039">
    <property type="component" value="Unassembled WGS sequence"/>
</dbReference>
<dbReference type="EMBL" id="JXLC01000020">
    <property type="protein sequence ID" value="OJG90182.1"/>
    <property type="molecule type" value="Genomic_DNA"/>
</dbReference>
<dbReference type="EMBL" id="CP013614">
    <property type="protein sequence ID" value="ALS00447.1"/>
    <property type="molecule type" value="Genomic_DNA"/>
</dbReference>
<organism evidence="4 6">
    <name type="scientific">Enterococcus silesiacus</name>
    <dbReference type="NCBI Taxonomy" id="332949"/>
    <lineage>
        <taxon>Bacteria</taxon>
        <taxon>Bacillati</taxon>
        <taxon>Bacillota</taxon>
        <taxon>Bacilli</taxon>
        <taxon>Lactobacillales</taxon>
        <taxon>Enterococcaceae</taxon>
        <taxon>Enterococcus</taxon>
    </lineage>
</organism>
<reference evidence="3 5" key="2">
    <citation type="submission" date="2015-12" db="EMBL/GenBank/DDBJ databases">
        <authorList>
            <person name="Lauer A."/>
            <person name="Humrighouse B."/>
            <person name="Loparev V."/>
            <person name="Shewmaker P.L."/>
            <person name="Whitney A.M."/>
            <person name="McLaughlin R.W."/>
        </authorList>
    </citation>
    <scope>NUCLEOTIDE SEQUENCE [LARGE SCALE GENOMIC DNA]</scope>
    <source>
        <strain evidence="3 5">LMG 23085</strain>
    </source>
</reference>
<dbReference type="GO" id="GO:0016787">
    <property type="term" value="F:hydrolase activity"/>
    <property type="evidence" value="ECO:0007669"/>
    <property type="project" value="UniProtKB-KW"/>
</dbReference>
<protein>
    <submittedName>
        <fullName evidence="3">Serine hydrolase</fullName>
    </submittedName>
</protein>
<keyword evidence="5" id="KW-1185">Reference proteome</keyword>
<dbReference type="InterPro" id="IPR012338">
    <property type="entry name" value="Beta-lactam/transpept-like"/>
</dbReference>
<keyword evidence="3" id="KW-0378">Hydrolase</keyword>
<evidence type="ECO:0000313" key="4">
    <source>
        <dbReference type="EMBL" id="OJG90182.1"/>
    </source>
</evidence>
<dbReference type="PANTHER" id="PTHR46825">
    <property type="entry name" value="D-ALANYL-D-ALANINE-CARBOXYPEPTIDASE/ENDOPEPTIDASE AMPH"/>
    <property type="match status" value="1"/>
</dbReference>
<dbReference type="RefSeq" id="WP_071878470.1">
    <property type="nucleotide sequence ID" value="NZ_JXLC01000020.1"/>
</dbReference>
<dbReference type="InterPro" id="IPR050491">
    <property type="entry name" value="AmpC-like"/>
</dbReference>
<dbReference type="InterPro" id="IPR001466">
    <property type="entry name" value="Beta-lactam-related"/>
</dbReference>